<protein>
    <submittedName>
        <fullName evidence="1">Uncharacterized protein</fullName>
    </submittedName>
</protein>
<accession>A0ABX7FEU5</accession>
<sequence length="132" mass="14846">MAASGLLRRWTIRALARITTSAPSHQAQPYLPTTWVRSVEALRWHVRLAGPRNFILWRNHLAPDVAFRILVLPHRECGLSSIGFAAVVSDLAQRAGLPDLPFGVKGAARHYWLERAERRLIERIVPAAVRSV</sequence>
<evidence type="ECO:0000313" key="1">
    <source>
        <dbReference type="EMBL" id="QRF68747.1"/>
    </source>
</evidence>
<dbReference type="EMBL" id="CP047168">
    <property type="protein sequence ID" value="QRF68747.1"/>
    <property type="molecule type" value="Genomic_DNA"/>
</dbReference>
<geneLocation type="plasmid" evidence="1 2">
    <name>p-SCP2</name>
</geneLocation>
<evidence type="ECO:0000313" key="2">
    <source>
        <dbReference type="Proteomes" id="UP000596387"/>
    </source>
</evidence>
<keyword evidence="1" id="KW-0614">Plasmid</keyword>
<name>A0ABX7FEU5_9RHOB</name>
<organism evidence="1 2">
    <name type="scientific">Ponticoccus alexandrii</name>
    <dbReference type="NCBI Taxonomy" id="1943633"/>
    <lineage>
        <taxon>Bacteria</taxon>
        <taxon>Pseudomonadati</taxon>
        <taxon>Pseudomonadota</taxon>
        <taxon>Alphaproteobacteria</taxon>
        <taxon>Rhodobacterales</taxon>
        <taxon>Roseobacteraceae</taxon>
        <taxon>Ponticoccus</taxon>
    </lineage>
</organism>
<dbReference type="RefSeq" id="WP_023849201.1">
    <property type="nucleotide sequence ID" value="NZ_CP047168.1"/>
</dbReference>
<keyword evidence="2" id="KW-1185">Reference proteome</keyword>
<dbReference type="Proteomes" id="UP000596387">
    <property type="component" value="Plasmid p-SCP2"/>
</dbReference>
<reference evidence="1 2" key="1">
    <citation type="submission" date="2019-12" db="EMBL/GenBank/DDBJ databases">
        <title>Complete Genome Sequence of a Quorum-Sensing Bacterium,Rhodobacteraceae bacterium C31, Isolated from a marine microalgae symbiotic bacteria.</title>
        <authorList>
            <person name="Zhang Y."/>
        </authorList>
    </citation>
    <scope>NUCLEOTIDE SEQUENCE [LARGE SCALE GENOMIC DNA]</scope>
    <source>
        <strain evidence="1 2">C31</strain>
        <plasmid evidence="1 2">p-SCP2</plasmid>
    </source>
</reference>
<proteinExistence type="predicted"/>
<gene>
    <name evidence="1" type="ORF">GQA70_20405</name>
</gene>